<protein>
    <recommendedName>
        <fullName evidence="5">Cilia-and flagella-associated protein 96</fullName>
    </recommendedName>
</protein>
<accession>A0ABN7PHV6</accession>
<organism evidence="7 8">
    <name type="scientific">Timema podura</name>
    <name type="common">Walking stick</name>
    <dbReference type="NCBI Taxonomy" id="61482"/>
    <lineage>
        <taxon>Eukaryota</taxon>
        <taxon>Metazoa</taxon>
        <taxon>Ecdysozoa</taxon>
        <taxon>Arthropoda</taxon>
        <taxon>Hexapoda</taxon>
        <taxon>Insecta</taxon>
        <taxon>Pterygota</taxon>
        <taxon>Neoptera</taxon>
        <taxon>Polyneoptera</taxon>
        <taxon>Phasmatodea</taxon>
        <taxon>Timematodea</taxon>
        <taxon>Timematoidea</taxon>
        <taxon>Timematidae</taxon>
        <taxon>Timema</taxon>
    </lineage>
</organism>
<evidence type="ECO:0000256" key="6">
    <source>
        <dbReference type="SAM" id="MobiDB-lite"/>
    </source>
</evidence>
<dbReference type="PANTHER" id="PTHR31144">
    <property type="entry name" value="UPF0602 PROTEIN C4ORF47"/>
    <property type="match status" value="1"/>
</dbReference>
<name>A0ABN7PHV6_TIMPD</name>
<dbReference type="InterPro" id="IPR029358">
    <property type="entry name" value="CFAP96"/>
</dbReference>
<gene>
    <name evidence="7" type="ORF">TPAB3V08_LOCUS12623</name>
</gene>
<dbReference type="Proteomes" id="UP001153148">
    <property type="component" value="Unassembled WGS sequence"/>
</dbReference>
<evidence type="ECO:0000256" key="3">
    <source>
        <dbReference type="ARBA" id="ARBA00023212"/>
    </source>
</evidence>
<evidence type="ECO:0000313" key="8">
    <source>
        <dbReference type="Proteomes" id="UP001153148"/>
    </source>
</evidence>
<sequence length="118" mass="13312">LALTPQLRPKAAYKKQLPNVKTKPGKKGGYGYADITLSKYPDNMSDPFDASHDVYIKNYVSHVKKKRAGPFFPPTYPRPYFEVNPYYTKKPVPTYKSVSSTRAKLRGPGKFLPSSPTK</sequence>
<evidence type="ECO:0000256" key="2">
    <source>
        <dbReference type="ARBA" id="ARBA00022490"/>
    </source>
</evidence>
<comment type="similarity">
    <text evidence="4">Belongs to the CFAP96 family.</text>
</comment>
<keyword evidence="8" id="KW-1185">Reference proteome</keyword>
<dbReference type="Pfam" id="PF15239">
    <property type="entry name" value="CFAP96-like"/>
    <property type="match status" value="1"/>
</dbReference>
<dbReference type="PANTHER" id="PTHR31144:SF1">
    <property type="entry name" value="UPF0602 PROTEIN C4ORF47"/>
    <property type="match status" value="1"/>
</dbReference>
<evidence type="ECO:0000256" key="4">
    <source>
        <dbReference type="ARBA" id="ARBA00035656"/>
    </source>
</evidence>
<feature type="region of interest" description="Disordered" evidence="6">
    <location>
        <begin position="97"/>
        <end position="118"/>
    </location>
</feature>
<feature type="non-terminal residue" evidence="7">
    <location>
        <position position="1"/>
    </location>
</feature>
<comment type="caution">
    <text evidence="7">The sequence shown here is derived from an EMBL/GenBank/DDBJ whole genome shotgun (WGS) entry which is preliminary data.</text>
</comment>
<evidence type="ECO:0000313" key="7">
    <source>
        <dbReference type="EMBL" id="CAG2065680.1"/>
    </source>
</evidence>
<keyword evidence="3" id="KW-0206">Cytoskeleton</keyword>
<dbReference type="EMBL" id="CAJPIN010045766">
    <property type="protein sequence ID" value="CAG2065680.1"/>
    <property type="molecule type" value="Genomic_DNA"/>
</dbReference>
<evidence type="ECO:0000256" key="5">
    <source>
        <dbReference type="ARBA" id="ARBA00035693"/>
    </source>
</evidence>
<comment type="subcellular location">
    <subcellularLocation>
        <location evidence="1">Cytoplasm</location>
        <location evidence="1">Cytoskeleton</location>
        <location evidence="1">Microtubule organizing center</location>
        <location evidence="1">Centrosome</location>
    </subcellularLocation>
</comment>
<keyword evidence="2" id="KW-0963">Cytoplasm</keyword>
<proteinExistence type="inferred from homology"/>
<feature type="non-terminal residue" evidence="7">
    <location>
        <position position="118"/>
    </location>
</feature>
<evidence type="ECO:0000256" key="1">
    <source>
        <dbReference type="ARBA" id="ARBA00004300"/>
    </source>
</evidence>
<reference evidence="7" key="1">
    <citation type="submission" date="2021-03" db="EMBL/GenBank/DDBJ databases">
        <authorList>
            <person name="Tran Van P."/>
        </authorList>
    </citation>
    <scope>NUCLEOTIDE SEQUENCE</scope>
</reference>